<evidence type="ECO:0000256" key="5">
    <source>
        <dbReference type="ARBA" id="ARBA00022723"/>
    </source>
</evidence>
<dbReference type="RefSeq" id="WP_344819712.1">
    <property type="nucleotide sequence ID" value="NZ_BAABCP010000001.1"/>
</dbReference>
<comment type="catalytic activity">
    <reaction evidence="10">
        <text>isopentenyl diphosphate = dimethylallyl diphosphate</text>
        <dbReference type="Rhea" id="RHEA:23284"/>
        <dbReference type="ChEBI" id="CHEBI:57623"/>
        <dbReference type="ChEBI" id="CHEBI:128769"/>
        <dbReference type="EC" id="5.3.3.2"/>
    </reaction>
</comment>
<dbReference type="PROSITE" id="PS51462">
    <property type="entry name" value="NUDIX"/>
    <property type="match status" value="1"/>
</dbReference>
<comment type="similarity">
    <text evidence="2 10">Belongs to the IPP isomerase type 1 family.</text>
</comment>
<feature type="binding site" evidence="10">
    <location>
        <position position="114"/>
    </location>
    <ligand>
        <name>Mn(2+)</name>
        <dbReference type="ChEBI" id="CHEBI:29035"/>
    </ligand>
</feature>
<dbReference type="NCBIfam" id="NF002995">
    <property type="entry name" value="PRK03759.1"/>
    <property type="match status" value="1"/>
</dbReference>
<name>A0ABP7NFS5_9MICO</name>
<comment type="cofactor">
    <cofactor evidence="10">
        <name>Mn(2+)</name>
        <dbReference type="ChEBI" id="CHEBI:29035"/>
    </cofactor>
    <text evidence="10">Binds 1 Mn(2+) ion per subunit.</text>
</comment>
<evidence type="ECO:0000256" key="10">
    <source>
        <dbReference type="HAMAP-Rule" id="MF_00202"/>
    </source>
</evidence>
<dbReference type="InterPro" id="IPR056375">
    <property type="entry name" value="Idi_bact"/>
</dbReference>
<feature type="binding site" evidence="10">
    <location>
        <position position="23"/>
    </location>
    <ligand>
        <name>Mn(2+)</name>
        <dbReference type="ChEBI" id="CHEBI:29035"/>
    </ligand>
</feature>
<feature type="binding site" evidence="10">
    <location>
        <position position="85"/>
    </location>
    <ligand>
        <name>Mg(2+)</name>
        <dbReference type="ChEBI" id="CHEBI:18420"/>
    </ligand>
</feature>
<feature type="active site" evidence="10">
    <location>
        <position position="65"/>
    </location>
</feature>
<dbReference type="InterPro" id="IPR011876">
    <property type="entry name" value="IsopentenylPP_isomerase_typ1"/>
</dbReference>
<feature type="domain" description="Nudix hydrolase" evidence="11">
    <location>
        <begin position="28"/>
        <end position="162"/>
    </location>
</feature>
<feature type="active site" evidence="10">
    <location>
        <position position="114"/>
    </location>
</feature>
<dbReference type="Gene3D" id="3.90.79.10">
    <property type="entry name" value="Nucleoside Triphosphate Pyrophosphohydrolase"/>
    <property type="match status" value="1"/>
</dbReference>
<evidence type="ECO:0000259" key="11">
    <source>
        <dbReference type="PROSITE" id="PS51462"/>
    </source>
</evidence>
<organism evidence="12 13">
    <name type="scientific">Microbacterium soli</name>
    <dbReference type="NCBI Taxonomy" id="446075"/>
    <lineage>
        <taxon>Bacteria</taxon>
        <taxon>Bacillati</taxon>
        <taxon>Actinomycetota</taxon>
        <taxon>Actinomycetes</taxon>
        <taxon>Micrococcales</taxon>
        <taxon>Microbacteriaceae</taxon>
        <taxon>Microbacterium</taxon>
    </lineage>
</organism>
<evidence type="ECO:0000256" key="2">
    <source>
        <dbReference type="ARBA" id="ARBA00007579"/>
    </source>
</evidence>
<evidence type="ECO:0000256" key="8">
    <source>
        <dbReference type="ARBA" id="ARBA00023229"/>
    </source>
</evidence>
<evidence type="ECO:0000313" key="13">
    <source>
        <dbReference type="Proteomes" id="UP001501591"/>
    </source>
</evidence>
<dbReference type="PIRSF" id="PIRSF018427">
    <property type="entry name" value="Isopntndiph_ism"/>
    <property type="match status" value="1"/>
</dbReference>
<dbReference type="EC" id="5.3.3.2" evidence="3 10"/>
<dbReference type="InterPro" id="IPR000086">
    <property type="entry name" value="NUDIX_hydrolase_dom"/>
</dbReference>
<comment type="pathway">
    <text evidence="1 10">Isoprenoid biosynthesis; dimethylallyl diphosphate biosynthesis; dimethylallyl diphosphate from isopentenyl diphosphate: step 1/1.</text>
</comment>
<keyword evidence="13" id="KW-1185">Reference proteome</keyword>
<comment type="caution">
    <text evidence="12">The sequence shown here is derived from an EMBL/GenBank/DDBJ whole genome shotgun (WGS) entry which is preliminary data.</text>
</comment>
<comment type="subcellular location">
    <subcellularLocation>
        <location evidence="10">Cytoplasm</location>
    </subcellularLocation>
</comment>
<comment type="cofactor">
    <cofactor evidence="10">
        <name>Mg(2+)</name>
        <dbReference type="ChEBI" id="CHEBI:18420"/>
    </cofactor>
    <text evidence="10">Binds 1 Mg(2+) ion per subunit. The magnesium ion binds only when substrate is bound.</text>
</comment>
<feature type="binding site" evidence="10">
    <location>
        <position position="112"/>
    </location>
    <ligand>
        <name>Mn(2+)</name>
        <dbReference type="ChEBI" id="CHEBI:29035"/>
    </ligand>
</feature>
<dbReference type="CDD" id="cd02885">
    <property type="entry name" value="NUDIX_IPP_Isomerase"/>
    <property type="match status" value="1"/>
</dbReference>
<evidence type="ECO:0000256" key="9">
    <source>
        <dbReference type="ARBA" id="ARBA00023235"/>
    </source>
</evidence>
<evidence type="ECO:0000313" key="12">
    <source>
        <dbReference type="EMBL" id="GAA3944404.1"/>
    </source>
</evidence>
<dbReference type="Pfam" id="PF00293">
    <property type="entry name" value="NUDIX"/>
    <property type="match status" value="1"/>
</dbReference>
<dbReference type="PANTHER" id="PTHR10885">
    <property type="entry name" value="ISOPENTENYL-DIPHOSPHATE DELTA-ISOMERASE"/>
    <property type="match status" value="1"/>
</dbReference>
<keyword evidence="4 10" id="KW-0963">Cytoplasm</keyword>
<evidence type="ECO:0000256" key="3">
    <source>
        <dbReference type="ARBA" id="ARBA00012057"/>
    </source>
</evidence>
<dbReference type="HAMAP" id="MF_00202">
    <property type="entry name" value="Idi"/>
    <property type="match status" value="1"/>
</dbReference>
<dbReference type="SUPFAM" id="SSF55811">
    <property type="entry name" value="Nudix"/>
    <property type="match status" value="1"/>
</dbReference>
<keyword evidence="8 10" id="KW-0414">Isoprene biosynthesis</keyword>
<accession>A0ABP7NFS5</accession>
<dbReference type="EMBL" id="BAABCP010000001">
    <property type="protein sequence ID" value="GAA3944404.1"/>
    <property type="molecule type" value="Genomic_DNA"/>
</dbReference>
<evidence type="ECO:0000256" key="7">
    <source>
        <dbReference type="ARBA" id="ARBA00023211"/>
    </source>
</evidence>
<reference evidence="13" key="1">
    <citation type="journal article" date="2019" name="Int. J. Syst. Evol. Microbiol.">
        <title>The Global Catalogue of Microorganisms (GCM) 10K type strain sequencing project: providing services to taxonomists for standard genome sequencing and annotation.</title>
        <authorList>
            <consortium name="The Broad Institute Genomics Platform"/>
            <consortium name="The Broad Institute Genome Sequencing Center for Infectious Disease"/>
            <person name="Wu L."/>
            <person name="Ma J."/>
        </authorList>
    </citation>
    <scope>NUCLEOTIDE SEQUENCE [LARGE SCALE GENOMIC DNA]</scope>
    <source>
        <strain evidence="13">JCM 17024</strain>
    </source>
</reference>
<dbReference type="PANTHER" id="PTHR10885:SF0">
    <property type="entry name" value="ISOPENTENYL-DIPHOSPHATE DELTA-ISOMERASE"/>
    <property type="match status" value="1"/>
</dbReference>
<dbReference type="Proteomes" id="UP001501591">
    <property type="component" value="Unassembled WGS sequence"/>
</dbReference>
<keyword evidence="5 10" id="KW-0479">Metal-binding</keyword>
<protein>
    <recommendedName>
        <fullName evidence="3 10">Isopentenyl-diphosphate Delta-isomerase</fullName>
        <shortName evidence="10">IPP isomerase</shortName>
        <ecNumber evidence="3 10">5.3.3.2</ecNumber>
    </recommendedName>
    <alternativeName>
        <fullName evidence="10">IPP:DMAPP isomerase</fullName>
    </alternativeName>
    <alternativeName>
        <fullName evidence="10">Isopentenyl pyrophosphate isomerase</fullName>
    </alternativeName>
</protein>
<comment type="function">
    <text evidence="10">Catalyzes the 1,3-allylic rearrangement of the homoallylic substrate isopentenyl (IPP) to its highly electrophilic allylic isomer, dimethylallyl diphosphate (DMAPP).</text>
</comment>
<keyword evidence="7 10" id="KW-0464">Manganese</keyword>
<proteinExistence type="inferred from homology"/>
<dbReference type="NCBIfam" id="TIGR02150">
    <property type="entry name" value="IPP_isom_1"/>
    <property type="match status" value="1"/>
</dbReference>
<gene>
    <name evidence="10 12" type="primary">idi</name>
    <name evidence="12" type="ORF">GCM10022383_22840</name>
</gene>
<evidence type="ECO:0000256" key="6">
    <source>
        <dbReference type="ARBA" id="ARBA00022842"/>
    </source>
</evidence>
<evidence type="ECO:0000256" key="4">
    <source>
        <dbReference type="ARBA" id="ARBA00022490"/>
    </source>
</evidence>
<sequence length="175" mass="19308">MELITLLSDDGTPTGSARKDTVHTALTPLHLGFSCYLLDSDGRLLLTRRALEKTTWPGVWTNSFCGHPFPGEHPVRAAERRAHEELGVRIRSIRIVLPSYRYRAVDASGVVENEICPVSVALLDGTPAPDPTEVLDWAWAQPGAVAQALQTTGFVFSPWMREQLPLLLELDGLRP</sequence>
<keyword evidence="9 10" id="KW-0413">Isomerase</keyword>
<evidence type="ECO:0000256" key="1">
    <source>
        <dbReference type="ARBA" id="ARBA00004826"/>
    </source>
</evidence>
<feature type="binding site" evidence="10">
    <location>
        <position position="30"/>
    </location>
    <ligand>
        <name>Mn(2+)</name>
        <dbReference type="ChEBI" id="CHEBI:29035"/>
    </ligand>
</feature>
<dbReference type="InterPro" id="IPR015797">
    <property type="entry name" value="NUDIX_hydrolase-like_dom_sf"/>
</dbReference>
<keyword evidence="6 10" id="KW-0460">Magnesium</keyword>
<feature type="binding site" evidence="10">
    <location>
        <position position="67"/>
    </location>
    <ligand>
        <name>Mn(2+)</name>
        <dbReference type="ChEBI" id="CHEBI:29035"/>
    </ligand>
</feature>